<sequence length="88" mass="9593">MANARIARFVTEAAPPQFVSIMRQRASKMLDTIKEDEREFSTNDIITSNAKLQLQASSSALTSSSKRGASASSGPNFMSLWQQPARTA</sequence>
<comment type="caution">
    <text evidence="1">The sequence shown here is derived from an EMBL/GenBank/DDBJ whole genome shotgun (WGS) entry which is preliminary data.</text>
</comment>
<keyword evidence="2" id="KW-1185">Reference proteome</keyword>
<proteinExistence type="predicted"/>
<evidence type="ECO:0000313" key="2">
    <source>
        <dbReference type="Proteomes" id="UP001060085"/>
    </source>
</evidence>
<organism evidence="1 2">
    <name type="scientific">Catharanthus roseus</name>
    <name type="common">Madagascar periwinkle</name>
    <name type="synonym">Vinca rosea</name>
    <dbReference type="NCBI Taxonomy" id="4058"/>
    <lineage>
        <taxon>Eukaryota</taxon>
        <taxon>Viridiplantae</taxon>
        <taxon>Streptophyta</taxon>
        <taxon>Embryophyta</taxon>
        <taxon>Tracheophyta</taxon>
        <taxon>Spermatophyta</taxon>
        <taxon>Magnoliopsida</taxon>
        <taxon>eudicotyledons</taxon>
        <taxon>Gunneridae</taxon>
        <taxon>Pentapetalae</taxon>
        <taxon>asterids</taxon>
        <taxon>lamiids</taxon>
        <taxon>Gentianales</taxon>
        <taxon>Apocynaceae</taxon>
        <taxon>Rauvolfioideae</taxon>
        <taxon>Vinceae</taxon>
        <taxon>Catharanthinae</taxon>
        <taxon>Catharanthus</taxon>
    </lineage>
</organism>
<accession>A0ACC0BEC9</accession>
<protein>
    <submittedName>
        <fullName evidence="1">Uncharacterized protein</fullName>
    </submittedName>
</protein>
<gene>
    <name evidence="1" type="ORF">M9H77_11350</name>
</gene>
<name>A0ACC0BEC9_CATRO</name>
<dbReference type="Proteomes" id="UP001060085">
    <property type="component" value="Linkage Group LG03"/>
</dbReference>
<evidence type="ECO:0000313" key="1">
    <source>
        <dbReference type="EMBL" id="KAI5670986.1"/>
    </source>
</evidence>
<dbReference type="EMBL" id="CM044703">
    <property type="protein sequence ID" value="KAI5670986.1"/>
    <property type="molecule type" value="Genomic_DNA"/>
</dbReference>
<reference evidence="2" key="1">
    <citation type="journal article" date="2023" name="Nat. Plants">
        <title>Single-cell RNA sequencing provides a high-resolution roadmap for understanding the multicellular compartmentation of specialized metabolism.</title>
        <authorList>
            <person name="Sun S."/>
            <person name="Shen X."/>
            <person name="Li Y."/>
            <person name="Li Y."/>
            <person name="Wang S."/>
            <person name="Li R."/>
            <person name="Zhang H."/>
            <person name="Shen G."/>
            <person name="Guo B."/>
            <person name="Wei J."/>
            <person name="Xu J."/>
            <person name="St-Pierre B."/>
            <person name="Chen S."/>
            <person name="Sun C."/>
        </authorList>
    </citation>
    <scope>NUCLEOTIDE SEQUENCE [LARGE SCALE GENOMIC DNA]</scope>
</reference>